<dbReference type="Pfam" id="PF06750">
    <property type="entry name" value="A24_N_bact"/>
    <property type="match status" value="1"/>
</dbReference>
<keyword evidence="9" id="KW-0511">Multifunctional enzyme</keyword>
<keyword evidence="5 9" id="KW-0812">Transmembrane</keyword>
<dbReference type="RefSeq" id="WP_086320024.1">
    <property type="nucleotide sequence ID" value="NZ_NASK01000072.1"/>
</dbReference>
<dbReference type="GO" id="GO:0004190">
    <property type="term" value="F:aspartic-type endopeptidase activity"/>
    <property type="evidence" value="ECO:0007669"/>
    <property type="project" value="UniProtKB-EC"/>
</dbReference>
<dbReference type="GO" id="GO:0008168">
    <property type="term" value="F:methyltransferase activity"/>
    <property type="evidence" value="ECO:0007669"/>
    <property type="project" value="UniProtKB-KW"/>
</dbReference>
<dbReference type="InterPro" id="IPR010627">
    <property type="entry name" value="Prepilin_pept_A24_N"/>
</dbReference>
<feature type="domain" description="Prepilin type IV endopeptidase peptidase" evidence="11">
    <location>
        <begin position="107"/>
        <end position="216"/>
    </location>
</feature>
<evidence type="ECO:0000256" key="2">
    <source>
        <dbReference type="ARBA" id="ARBA00005801"/>
    </source>
</evidence>
<comment type="function">
    <text evidence="9">Plays an essential role in type IV pili and type II pseudopili formation by proteolytically removing the leader sequence from substrate proteins and subsequently monomethylating the alpha-amino group of the newly exposed N-terminal phenylalanine.</text>
</comment>
<dbReference type="PRINTS" id="PR00864">
    <property type="entry name" value="PREPILNPTASE"/>
</dbReference>
<dbReference type="InterPro" id="IPR000045">
    <property type="entry name" value="Prepilin_IV_endopep_pep"/>
</dbReference>
<keyword evidence="3" id="KW-1003">Cell membrane</keyword>
<evidence type="ECO:0000256" key="7">
    <source>
        <dbReference type="ARBA" id="ARBA00023136"/>
    </source>
</evidence>
<name>A0A2C9XYJ9_9GAMM</name>
<keyword evidence="4" id="KW-0997">Cell inner membrane</keyword>
<feature type="domain" description="Prepilin peptidase A24 N-terminal" evidence="12">
    <location>
        <begin position="8"/>
        <end position="95"/>
    </location>
</feature>
<dbReference type="Pfam" id="PF01478">
    <property type="entry name" value="Peptidase_A24"/>
    <property type="match status" value="1"/>
</dbReference>
<dbReference type="AlphaFoldDB" id="A0A2C9XYJ9"/>
<dbReference type="EC" id="3.4.23.43" evidence="9"/>
<evidence type="ECO:0000259" key="11">
    <source>
        <dbReference type="Pfam" id="PF01478"/>
    </source>
</evidence>
<evidence type="ECO:0000256" key="6">
    <source>
        <dbReference type="ARBA" id="ARBA00022989"/>
    </source>
</evidence>
<keyword evidence="9" id="KW-0645">Protease</keyword>
<evidence type="ECO:0000256" key="3">
    <source>
        <dbReference type="ARBA" id="ARBA00022475"/>
    </source>
</evidence>
<organism evidence="13 14">
    <name type="scientific">Gilliamella apis</name>
    <dbReference type="NCBI Taxonomy" id="1970738"/>
    <lineage>
        <taxon>Bacteria</taxon>
        <taxon>Pseudomonadati</taxon>
        <taxon>Pseudomonadota</taxon>
        <taxon>Gammaproteobacteria</taxon>
        <taxon>Orbales</taxon>
        <taxon>Orbaceae</taxon>
        <taxon>Gilliamella</taxon>
    </lineage>
</organism>
<keyword evidence="7 10" id="KW-0472">Membrane</keyword>
<feature type="transmembrane region" description="Helical" evidence="10">
    <location>
        <begin position="188"/>
        <end position="217"/>
    </location>
</feature>
<feature type="transmembrane region" description="Helical" evidence="10">
    <location>
        <begin position="103"/>
        <end position="126"/>
    </location>
</feature>
<evidence type="ECO:0000313" key="14">
    <source>
        <dbReference type="Proteomes" id="UP000194968"/>
    </source>
</evidence>
<evidence type="ECO:0000256" key="5">
    <source>
        <dbReference type="ARBA" id="ARBA00022692"/>
    </source>
</evidence>
<dbReference type="InterPro" id="IPR014032">
    <property type="entry name" value="Peptidase_A24A_bac"/>
</dbReference>
<keyword evidence="9" id="KW-0808">Transferase</keyword>
<dbReference type="Proteomes" id="UP000194968">
    <property type="component" value="Unassembled WGS sequence"/>
</dbReference>
<sequence length="247" mass="28311">MAILFFCVGLAIGSFLRVAYYRYSPTQSLYEYLFAITIPRSSCQNCHHKLSAWQLIPVLSWLMLKRRCYYCYHKITNSYAIFELTIAILFLLIYLDKGLNFRCALLMLLAVIFLLLALIDINYYLLPDFLTQPLMWGGLIMAYFNLSSLTINDALVGILFGYLMLKLPAVIFFCITSKQGLGGGDIKLIAALGAWLPYQLLPLMLIIASTLAIIYYIFSKYLFKKSYQLIAFGPFLLISGYFILYLN</sequence>
<feature type="transmembrane region" description="Helical" evidence="10">
    <location>
        <begin position="79"/>
        <end position="96"/>
    </location>
</feature>
<dbReference type="GO" id="GO:0005886">
    <property type="term" value="C:plasma membrane"/>
    <property type="evidence" value="ECO:0007669"/>
    <property type="project" value="UniProtKB-SubCell"/>
</dbReference>
<dbReference type="GO" id="GO:0006465">
    <property type="term" value="P:signal peptide processing"/>
    <property type="evidence" value="ECO:0007669"/>
    <property type="project" value="TreeGrafter"/>
</dbReference>
<evidence type="ECO:0000256" key="9">
    <source>
        <dbReference type="RuleBase" id="RU003794"/>
    </source>
</evidence>
<keyword evidence="6 10" id="KW-1133">Transmembrane helix</keyword>
<feature type="transmembrane region" description="Helical" evidence="10">
    <location>
        <begin position="154"/>
        <end position="176"/>
    </location>
</feature>
<evidence type="ECO:0000256" key="10">
    <source>
        <dbReference type="SAM" id="Phobius"/>
    </source>
</evidence>
<evidence type="ECO:0000313" key="13">
    <source>
        <dbReference type="EMBL" id="OTQ52425.1"/>
    </source>
</evidence>
<feature type="transmembrane region" description="Helical" evidence="10">
    <location>
        <begin position="229"/>
        <end position="246"/>
    </location>
</feature>
<gene>
    <name evidence="13" type="ORF">B6D06_01885</name>
</gene>
<proteinExistence type="inferred from homology"/>
<dbReference type="EMBL" id="NASK01000072">
    <property type="protein sequence ID" value="OTQ52425.1"/>
    <property type="molecule type" value="Genomic_DNA"/>
</dbReference>
<keyword evidence="9" id="KW-0378">Hydrolase</keyword>
<dbReference type="PANTHER" id="PTHR30487">
    <property type="entry name" value="TYPE 4 PREPILIN-LIKE PROTEINS LEADER PEPTIDE-PROCESSING ENZYME"/>
    <property type="match status" value="1"/>
</dbReference>
<comment type="catalytic activity">
    <reaction evidence="9">
        <text>Typically cleaves a -Gly-|-Phe- bond to release an N-terminal, basic peptide of 5-8 residues from type IV prepilin, and then N-methylates the new N-terminal amino group, the methyl donor being S-adenosyl-L-methionine.</text>
        <dbReference type="EC" id="3.4.23.43"/>
    </reaction>
</comment>
<comment type="similarity">
    <text evidence="2 8">Belongs to the peptidase A24 family.</text>
</comment>
<evidence type="ECO:0000256" key="8">
    <source>
        <dbReference type="RuleBase" id="RU003793"/>
    </source>
</evidence>
<accession>A0A2C9XYJ9</accession>
<dbReference type="EC" id="2.1.1.-" evidence="9"/>
<evidence type="ECO:0000259" key="12">
    <source>
        <dbReference type="Pfam" id="PF06750"/>
    </source>
</evidence>
<dbReference type="InterPro" id="IPR050882">
    <property type="entry name" value="Prepilin_peptidase/N-MTase"/>
</dbReference>
<dbReference type="GO" id="GO:0032259">
    <property type="term" value="P:methylation"/>
    <property type="evidence" value="ECO:0007669"/>
    <property type="project" value="UniProtKB-KW"/>
</dbReference>
<dbReference type="PANTHER" id="PTHR30487:SF0">
    <property type="entry name" value="PREPILIN LEADER PEPTIDASE_N-METHYLTRANSFERASE-RELATED"/>
    <property type="match status" value="1"/>
</dbReference>
<reference evidence="13 14" key="1">
    <citation type="submission" date="2017-03" db="EMBL/GenBank/DDBJ databases">
        <title>Comparative genomics of honeybee gut symbionts reveal geographically distinct and subgroup specific antibiotic resistance.</title>
        <authorList>
            <person name="Ludvigsen J."/>
            <person name="Porcellato D."/>
            <person name="Labee-Lund T.M."/>
            <person name="Amdam G.V."/>
            <person name="Rudi K."/>
        </authorList>
    </citation>
    <scope>NUCLEOTIDE SEQUENCE [LARGE SCALE GENOMIC DNA]</scope>
    <source>
        <strain evidence="13 14">A-4-12</strain>
    </source>
</reference>
<protein>
    <recommendedName>
        <fullName evidence="9">Prepilin leader peptidase/N-methyltransferase</fullName>
        <ecNumber evidence="9">2.1.1.-</ecNumber>
        <ecNumber evidence="9">3.4.23.43</ecNumber>
    </recommendedName>
</protein>
<dbReference type="Gene3D" id="1.20.120.1220">
    <property type="match status" value="1"/>
</dbReference>
<keyword evidence="9" id="KW-0489">Methyltransferase</keyword>
<comment type="subcellular location">
    <subcellularLocation>
        <location evidence="1">Cell inner membrane</location>
        <topology evidence="1">Multi-pass membrane protein</topology>
    </subcellularLocation>
    <subcellularLocation>
        <location evidence="9">Cell membrane</location>
        <topology evidence="9">Multi-pass membrane protein</topology>
    </subcellularLocation>
</comment>
<comment type="caution">
    <text evidence="13">The sequence shown here is derived from an EMBL/GenBank/DDBJ whole genome shotgun (WGS) entry which is preliminary data.</text>
</comment>
<evidence type="ECO:0000256" key="1">
    <source>
        <dbReference type="ARBA" id="ARBA00004429"/>
    </source>
</evidence>
<evidence type="ECO:0000256" key="4">
    <source>
        <dbReference type="ARBA" id="ARBA00022519"/>
    </source>
</evidence>
<dbReference type="OrthoDB" id="9789291at2"/>